<comment type="caution">
    <text evidence="3">The sequence shown here is derived from an EMBL/GenBank/DDBJ whole genome shotgun (WGS) entry which is preliminary data.</text>
</comment>
<accession>A0A401PME9</accession>
<keyword evidence="2" id="KW-0732">Signal</keyword>
<gene>
    <name evidence="3" type="ORF">scyTo_0003350</name>
</gene>
<organism evidence="3 4">
    <name type="scientific">Scyliorhinus torazame</name>
    <name type="common">Cloudy catshark</name>
    <name type="synonym">Catulus torazame</name>
    <dbReference type="NCBI Taxonomy" id="75743"/>
    <lineage>
        <taxon>Eukaryota</taxon>
        <taxon>Metazoa</taxon>
        <taxon>Chordata</taxon>
        <taxon>Craniata</taxon>
        <taxon>Vertebrata</taxon>
        <taxon>Chondrichthyes</taxon>
        <taxon>Elasmobranchii</taxon>
        <taxon>Galeomorphii</taxon>
        <taxon>Galeoidea</taxon>
        <taxon>Carcharhiniformes</taxon>
        <taxon>Scyliorhinidae</taxon>
        <taxon>Scyliorhinus</taxon>
    </lineage>
</organism>
<dbReference type="Proteomes" id="UP000288216">
    <property type="component" value="Unassembled WGS sequence"/>
</dbReference>
<evidence type="ECO:0000313" key="3">
    <source>
        <dbReference type="EMBL" id="GCB74261.1"/>
    </source>
</evidence>
<keyword evidence="4" id="KW-1185">Reference proteome</keyword>
<evidence type="ECO:0000256" key="1">
    <source>
        <dbReference type="SAM" id="MobiDB-lite"/>
    </source>
</evidence>
<reference evidence="3 4" key="1">
    <citation type="journal article" date="2018" name="Nat. Ecol. Evol.">
        <title>Shark genomes provide insights into elasmobranch evolution and the origin of vertebrates.</title>
        <authorList>
            <person name="Hara Y"/>
            <person name="Yamaguchi K"/>
            <person name="Onimaru K"/>
            <person name="Kadota M"/>
            <person name="Koyanagi M"/>
            <person name="Keeley SD"/>
            <person name="Tatsumi K"/>
            <person name="Tanaka K"/>
            <person name="Motone F"/>
            <person name="Kageyama Y"/>
            <person name="Nozu R"/>
            <person name="Adachi N"/>
            <person name="Nishimura O"/>
            <person name="Nakagawa R"/>
            <person name="Tanegashima C"/>
            <person name="Kiyatake I"/>
            <person name="Matsumoto R"/>
            <person name="Murakumo K"/>
            <person name="Nishida K"/>
            <person name="Terakita A"/>
            <person name="Kuratani S"/>
            <person name="Sato K"/>
            <person name="Hyodo S Kuraku.S."/>
        </authorList>
    </citation>
    <scope>NUCLEOTIDE SEQUENCE [LARGE SCALE GENOMIC DNA]</scope>
</reference>
<dbReference type="EMBL" id="BFAA01000901">
    <property type="protein sequence ID" value="GCB74261.1"/>
    <property type="molecule type" value="Genomic_DNA"/>
</dbReference>
<evidence type="ECO:0000256" key="2">
    <source>
        <dbReference type="SAM" id="SignalP"/>
    </source>
</evidence>
<evidence type="ECO:0000313" key="4">
    <source>
        <dbReference type="Proteomes" id="UP000288216"/>
    </source>
</evidence>
<feature type="region of interest" description="Disordered" evidence="1">
    <location>
        <begin position="37"/>
        <end position="73"/>
    </location>
</feature>
<proteinExistence type="predicted"/>
<name>A0A401PME9_SCYTO</name>
<feature type="signal peptide" evidence="2">
    <location>
        <begin position="1"/>
        <end position="23"/>
    </location>
</feature>
<protein>
    <submittedName>
        <fullName evidence="3">Uncharacterized protein</fullName>
    </submittedName>
</protein>
<feature type="compositionally biased region" description="Low complexity" evidence="1">
    <location>
        <begin position="57"/>
        <end position="72"/>
    </location>
</feature>
<feature type="chain" id="PRO_5019033214" evidence="2">
    <location>
        <begin position="24"/>
        <end position="205"/>
    </location>
</feature>
<dbReference type="AlphaFoldDB" id="A0A401PME9"/>
<feature type="compositionally biased region" description="Basic and acidic residues" evidence="1">
    <location>
        <begin position="42"/>
        <end position="55"/>
    </location>
</feature>
<sequence>MNTKLTVLLLSFLILFLRYFTEISNTVTKSSFKNVKIRKPKQKSEMKPLTTKESKLPSAVSPSFPSKPVSKSDPADIQIPVFLTSSASPEFDTMDKQQPTEAAKPPSTMLPLIILSTTSDHTVVDKQHLPGTTSALDPLEAQKLSEPEISPSSRGPFHPTSEPDVVDNQEFTGAVPFLLIYVECTLIYTNVKRIRVRGVVFHYIR</sequence>